<dbReference type="PANTHER" id="PTHR39338:SF6">
    <property type="entry name" value="BLL5662 PROTEIN"/>
    <property type="match status" value="1"/>
</dbReference>
<dbReference type="InterPro" id="IPR008912">
    <property type="entry name" value="Uncharacterised_CoxE"/>
</dbReference>
<dbReference type="Proteomes" id="UP000019141">
    <property type="component" value="Unassembled WGS sequence"/>
</dbReference>
<dbReference type="HOGENOM" id="CLU_042261_0_1_7"/>
<feature type="domain" description="VWFA" evidence="1">
    <location>
        <begin position="195"/>
        <end position="370"/>
    </location>
</feature>
<sequence length="370" mass="42040">MEFCHLLRAHRVEVTASRIMDTFRGLKAINCFRRDDFYTVLEANLISRTADRELFLELFQQFWSGPSSPMRLEICVPSWEDESRLESHRLDRLPLELVRENAAEPDETETSQGVAMYSPAEVLSRKDFGAMSEAELAQVQRLIASMARQMATVLSRRQKARTKSHVIDPGRTLRHSLRYGGEVIDLKRRGPKVSKTKMVLLCDISGSMDIYTKFLLQFLYGVQNGLRGVETLVFSTELTRVTSLLRRRHIDAALDLMSETVQDWSGGTKIGLCIREFNDTMAPHLLTSKTVVVIISDGWDTGDTSILDAEMARLQRRSPRIVWLNPLLGNPDYQPLCKGMHTALPYIHDFMPVHNAESLRQFGKLVASVA</sequence>
<proteinExistence type="predicted"/>
<reference evidence="2 3" key="1">
    <citation type="journal article" date="2014" name="Nature">
        <title>An environmental bacterial taxon with a large and distinct metabolic repertoire.</title>
        <authorList>
            <person name="Wilson M.C."/>
            <person name="Mori T."/>
            <person name="Ruckert C."/>
            <person name="Uria A.R."/>
            <person name="Helf M.J."/>
            <person name="Takada K."/>
            <person name="Gernert C."/>
            <person name="Steffens U.A."/>
            <person name="Heycke N."/>
            <person name="Schmitt S."/>
            <person name="Rinke C."/>
            <person name="Helfrich E.J."/>
            <person name="Brachmann A.O."/>
            <person name="Gurgui C."/>
            <person name="Wakimoto T."/>
            <person name="Kracht M."/>
            <person name="Crusemann M."/>
            <person name="Hentschel U."/>
            <person name="Abe I."/>
            <person name="Matsunaga S."/>
            <person name="Kalinowski J."/>
            <person name="Takeyama H."/>
            <person name="Piel J."/>
        </authorList>
    </citation>
    <scope>NUCLEOTIDE SEQUENCE [LARGE SCALE GENOMIC DNA]</scope>
    <source>
        <strain evidence="3">TSY1</strain>
    </source>
</reference>
<evidence type="ECO:0000313" key="2">
    <source>
        <dbReference type="EMBL" id="ETW94783.1"/>
    </source>
</evidence>
<dbReference type="SUPFAM" id="SSF53300">
    <property type="entry name" value="vWA-like"/>
    <property type="match status" value="1"/>
</dbReference>
<dbReference type="SMART" id="SM00327">
    <property type="entry name" value="VWA"/>
    <property type="match status" value="1"/>
</dbReference>
<comment type="caution">
    <text evidence="2">The sequence shown here is derived from an EMBL/GenBank/DDBJ whole genome shotgun (WGS) entry which is preliminary data.</text>
</comment>
<dbReference type="InterPro" id="IPR002035">
    <property type="entry name" value="VWF_A"/>
</dbReference>
<dbReference type="Gene3D" id="3.40.50.410">
    <property type="entry name" value="von Willebrand factor, type A domain"/>
    <property type="match status" value="1"/>
</dbReference>
<gene>
    <name evidence="2" type="ORF">ETSY1_33385</name>
</gene>
<dbReference type="EMBL" id="AZHW01001006">
    <property type="protein sequence ID" value="ETW94783.1"/>
    <property type="molecule type" value="Genomic_DNA"/>
</dbReference>
<dbReference type="CDD" id="cd00198">
    <property type="entry name" value="vWFA"/>
    <property type="match status" value="1"/>
</dbReference>
<dbReference type="Pfam" id="PF05762">
    <property type="entry name" value="VWA_CoxE"/>
    <property type="match status" value="1"/>
</dbReference>
<keyword evidence="3" id="KW-1185">Reference proteome</keyword>
<organism evidence="2 3">
    <name type="scientific">Entotheonella factor</name>
    <dbReference type="NCBI Taxonomy" id="1429438"/>
    <lineage>
        <taxon>Bacteria</taxon>
        <taxon>Pseudomonadati</taxon>
        <taxon>Nitrospinota/Tectimicrobiota group</taxon>
        <taxon>Candidatus Tectimicrobiota</taxon>
        <taxon>Candidatus Entotheonellia</taxon>
        <taxon>Candidatus Entotheonellales</taxon>
        <taxon>Candidatus Entotheonellaceae</taxon>
        <taxon>Candidatus Entotheonella</taxon>
    </lineage>
</organism>
<dbReference type="InterPro" id="IPR036465">
    <property type="entry name" value="vWFA_dom_sf"/>
</dbReference>
<dbReference type="AlphaFoldDB" id="W4L9P1"/>
<dbReference type="PANTHER" id="PTHR39338">
    <property type="entry name" value="BLL5662 PROTEIN-RELATED"/>
    <property type="match status" value="1"/>
</dbReference>
<name>W4L9P1_ENTF1</name>
<dbReference type="InterPro" id="IPR011195">
    <property type="entry name" value="UCP010256"/>
</dbReference>
<evidence type="ECO:0000313" key="3">
    <source>
        <dbReference type="Proteomes" id="UP000019141"/>
    </source>
</evidence>
<protein>
    <recommendedName>
        <fullName evidence="1">VWFA domain-containing protein</fullName>
    </recommendedName>
</protein>
<dbReference type="PIRSF" id="PIRSF010256">
    <property type="entry name" value="CoxE_vWa"/>
    <property type="match status" value="1"/>
</dbReference>
<accession>W4L9P1</accession>
<evidence type="ECO:0000259" key="1">
    <source>
        <dbReference type="SMART" id="SM00327"/>
    </source>
</evidence>